<evidence type="ECO:0000313" key="3">
    <source>
        <dbReference type="Proteomes" id="UP000194798"/>
    </source>
</evidence>
<feature type="compositionally biased region" description="Low complexity" evidence="1">
    <location>
        <begin position="202"/>
        <end position="226"/>
    </location>
</feature>
<evidence type="ECO:0000313" key="2">
    <source>
        <dbReference type="EMBL" id="OUD11984.1"/>
    </source>
</evidence>
<evidence type="ECO:0000256" key="1">
    <source>
        <dbReference type="SAM" id="MobiDB-lite"/>
    </source>
</evidence>
<dbReference type="RefSeq" id="WP_086488899.1">
    <property type="nucleotide sequence ID" value="NZ_MSLT01000023.1"/>
</dbReference>
<reference evidence="2 3" key="1">
    <citation type="submission" date="2016-12" db="EMBL/GenBank/DDBJ databases">
        <title>Thioflexothrix psekupsii D3 genome sequencing and assembly.</title>
        <authorList>
            <person name="Fomenkov A."/>
            <person name="Vincze T."/>
            <person name="Grabovich M."/>
            <person name="Anton B.P."/>
            <person name="Dubinina G."/>
            <person name="Orlova M."/>
            <person name="Belousova E."/>
            <person name="Roberts R.J."/>
        </authorList>
    </citation>
    <scope>NUCLEOTIDE SEQUENCE [LARGE SCALE GENOMIC DNA]</scope>
    <source>
        <strain evidence="2">D3</strain>
    </source>
</reference>
<gene>
    <name evidence="2" type="ORF">TPSD3_12620</name>
</gene>
<dbReference type="OrthoDB" id="6193567at2"/>
<keyword evidence="3" id="KW-1185">Reference proteome</keyword>
<accession>A0A251X3B8</accession>
<comment type="caution">
    <text evidence="2">The sequence shown here is derived from an EMBL/GenBank/DDBJ whole genome shotgun (WGS) entry which is preliminary data.</text>
</comment>
<dbReference type="AlphaFoldDB" id="A0A251X3B8"/>
<dbReference type="Gene3D" id="3.30.70.1070">
    <property type="entry name" value="Sporulation related repeat"/>
    <property type="match status" value="1"/>
</dbReference>
<feature type="compositionally biased region" description="Low complexity" evidence="1">
    <location>
        <begin position="239"/>
        <end position="249"/>
    </location>
</feature>
<evidence type="ECO:0008006" key="4">
    <source>
        <dbReference type="Google" id="ProtNLM"/>
    </source>
</evidence>
<sequence length="400" mass="43921">MKILALLLLLANIIFFAWQQHHLPWIPIQPEDFIEKQQIVTAEPADPRLLPLLLLSEYKPTPEELAAIETAPRRLREAHPPAPTAVAVAETESSGLDLGLGKIFDRIAERATETQAIIIPTEETQNDAEVSTVTTDDLIASEEDFTPVEPVVSAEAEKVTVHSEDEVAAEDTATNVDVESDSVPLRVASADNAGQALALPESAAAPEPELPETTAVTPTPVATTAPKKAESPPNPAPTPAKTTNPPSSTGGSICYKIGPYVQSASVNTAAQWFNQRQTGSAKVNRRDTPILEKTRVYLPPFAHRQEAVQAQQRLEQQGIQDYYINKDHSISLGVFRDLVNVQNRLAELNRKGFNNVKTQASHRSETRYWLDVKLPRSQQNLITQFDRTMNNPEVQTTSCP</sequence>
<organism evidence="2 3">
    <name type="scientific">Thioflexithrix psekupsensis</name>
    <dbReference type="NCBI Taxonomy" id="1570016"/>
    <lineage>
        <taxon>Bacteria</taxon>
        <taxon>Pseudomonadati</taxon>
        <taxon>Pseudomonadota</taxon>
        <taxon>Gammaproteobacteria</taxon>
        <taxon>Thiotrichales</taxon>
        <taxon>Thioflexithrix</taxon>
    </lineage>
</organism>
<feature type="region of interest" description="Disordered" evidence="1">
    <location>
        <begin position="158"/>
        <end position="181"/>
    </location>
</feature>
<dbReference type="SUPFAM" id="SSF110997">
    <property type="entry name" value="Sporulation related repeat"/>
    <property type="match status" value="1"/>
</dbReference>
<protein>
    <recommendedName>
        <fullName evidence="4">SPOR domain-containing protein</fullName>
    </recommendedName>
</protein>
<dbReference type="InterPro" id="IPR036680">
    <property type="entry name" value="SPOR-like_sf"/>
</dbReference>
<dbReference type="Proteomes" id="UP000194798">
    <property type="component" value="Unassembled WGS sequence"/>
</dbReference>
<feature type="region of interest" description="Disordered" evidence="1">
    <location>
        <begin position="202"/>
        <end position="250"/>
    </location>
</feature>
<proteinExistence type="predicted"/>
<dbReference type="GO" id="GO:0042834">
    <property type="term" value="F:peptidoglycan binding"/>
    <property type="evidence" value="ECO:0007669"/>
    <property type="project" value="InterPro"/>
</dbReference>
<name>A0A251X3B8_9GAMM</name>
<dbReference type="EMBL" id="MSLT01000023">
    <property type="protein sequence ID" value="OUD11984.1"/>
    <property type="molecule type" value="Genomic_DNA"/>
</dbReference>